<sequence>QQQQQRAHAGHSGRRLRAAPVLGWNFRRDRILSEIVAYNPDIICLQEVQGDHFEEFFAPALLRRGYEGLYKRKTTKLFRGGASSSRSTSSARSASSSRTSAASPSSCSSTSKKTRNSRSASRSSGSNSTSTANSRS</sequence>
<dbReference type="PANTHER" id="PTHR12121">
    <property type="entry name" value="CARBON CATABOLITE REPRESSOR PROTEIN 4"/>
    <property type="match status" value="1"/>
</dbReference>
<feature type="compositionally biased region" description="Low complexity" evidence="1">
    <location>
        <begin position="82"/>
        <end position="136"/>
    </location>
</feature>
<evidence type="ECO:0000313" key="3">
    <source>
        <dbReference type="Proteomes" id="UP000515146"/>
    </source>
</evidence>
<evidence type="ECO:0000256" key="1">
    <source>
        <dbReference type="SAM" id="MobiDB-lite"/>
    </source>
</evidence>
<accession>A0A6P6YIW8</accession>
<protein>
    <submittedName>
        <fullName evidence="4">Glucose-repressible alcohol dehydrogenase transcriptional effector-like</fullName>
    </submittedName>
</protein>
<dbReference type="InterPro" id="IPR050410">
    <property type="entry name" value="CCR4/nocturin_mRNA_transcr"/>
</dbReference>
<feature type="region of interest" description="Disordered" evidence="1">
    <location>
        <begin position="77"/>
        <end position="136"/>
    </location>
</feature>
<feature type="domain" description="Endonuclease/exonuclease/phosphatase" evidence="2">
    <location>
        <begin position="19"/>
        <end position="66"/>
    </location>
</feature>
<dbReference type="GO" id="GO:0000175">
    <property type="term" value="F:3'-5'-RNA exonuclease activity"/>
    <property type="evidence" value="ECO:0007669"/>
    <property type="project" value="TreeGrafter"/>
</dbReference>
<dbReference type="OrthoDB" id="276515at2759"/>
<feature type="non-terminal residue" evidence="4">
    <location>
        <position position="1"/>
    </location>
</feature>
<dbReference type="InterPro" id="IPR036691">
    <property type="entry name" value="Endo/exonu/phosph_ase_sf"/>
</dbReference>
<dbReference type="AlphaFoldDB" id="A0A6P6YIW8"/>
<reference evidence="4" key="1">
    <citation type="submission" date="2025-08" db="UniProtKB">
        <authorList>
            <consortium name="RefSeq"/>
        </authorList>
    </citation>
    <scope>IDENTIFICATION</scope>
    <source>
        <strain evidence="4">Airmid</strain>
    </source>
</reference>
<keyword evidence="3" id="KW-1185">Reference proteome</keyword>
<dbReference type="KEGG" id="dpte:113799070"/>
<gene>
    <name evidence="4" type="primary">LOC113799070</name>
</gene>
<dbReference type="RefSeq" id="XP_027205463.1">
    <property type="nucleotide sequence ID" value="XM_027349662.1"/>
</dbReference>
<dbReference type="SUPFAM" id="SSF56219">
    <property type="entry name" value="DNase I-like"/>
    <property type="match status" value="1"/>
</dbReference>
<dbReference type="InterPro" id="IPR005135">
    <property type="entry name" value="Endo/exonuclease/phosphatase"/>
</dbReference>
<dbReference type="InParanoid" id="A0A6P6YIW8"/>
<evidence type="ECO:0000313" key="4">
    <source>
        <dbReference type="RefSeq" id="XP_027205463.1"/>
    </source>
</evidence>
<dbReference type="Proteomes" id="UP000515146">
    <property type="component" value="Unplaced"/>
</dbReference>
<dbReference type="Pfam" id="PF03372">
    <property type="entry name" value="Exo_endo_phos"/>
    <property type="match status" value="1"/>
</dbReference>
<evidence type="ECO:0000259" key="2">
    <source>
        <dbReference type="Pfam" id="PF03372"/>
    </source>
</evidence>
<dbReference type="Gene3D" id="3.30.1370.190">
    <property type="match status" value="1"/>
</dbReference>
<dbReference type="PANTHER" id="PTHR12121:SF34">
    <property type="entry name" value="PROTEIN ANGEL"/>
    <property type="match status" value="1"/>
</dbReference>
<name>A0A6P6YIW8_DERPT</name>
<proteinExistence type="predicted"/>
<organism evidence="3 4">
    <name type="scientific">Dermatophagoides pteronyssinus</name>
    <name type="common">European house dust mite</name>
    <dbReference type="NCBI Taxonomy" id="6956"/>
    <lineage>
        <taxon>Eukaryota</taxon>
        <taxon>Metazoa</taxon>
        <taxon>Ecdysozoa</taxon>
        <taxon>Arthropoda</taxon>
        <taxon>Chelicerata</taxon>
        <taxon>Arachnida</taxon>
        <taxon>Acari</taxon>
        <taxon>Acariformes</taxon>
        <taxon>Sarcoptiformes</taxon>
        <taxon>Astigmata</taxon>
        <taxon>Psoroptidia</taxon>
        <taxon>Analgoidea</taxon>
        <taxon>Pyroglyphidae</taxon>
        <taxon>Dermatophagoidinae</taxon>
        <taxon>Dermatophagoides</taxon>
    </lineage>
</organism>